<dbReference type="AlphaFoldDB" id="A0A699SMC6"/>
<accession>A0A699SMC6</accession>
<sequence>KAASVPTGSRNSSAFIYDGRSIHAASRNRSASIHAGRSIFAASRNKPVSIHAGKHILAGRINKPTPFPAVGFQEQWWISSIYMVHPHVNKYIGIVDSGCSRSMTCNKEKLDDFVQVKGGTITFRGGD</sequence>
<protein>
    <submittedName>
        <fullName evidence="1">Uncharacterized protein</fullName>
    </submittedName>
</protein>
<organism evidence="1">
    <name type="scientific">Tanacetum cinerariifolium</name>
    <name type="common">Dalmatian daisy</name>
    <name type="synonym">Chrysanthemum cinerariifolium</name>
    <dbReference type="NCBI Taxonomy" id="118510"/>
    <lineage>
        <taxon>Eukaryota</taxon>
        <taxon>Viridiplantae</taxon>
        <taxon>Streptophyta</taxon>
        <taxon>Embryophyta</taxon>
        <taxon>Tracheophyta</taxon>
        <taxon>Spermatophyta</taxon>
        <taxon>Magnoliopsida</taxon>
        <taxon>eudicotyledons</taxon>
        <taxon>Gunneridae</taxon>
        <taxon>Pentapetalae</taxon>
        <taxon>asterids</taxon>
        <taxon>campanulids</taxon>
        <taxon>Asterales</taxon>
        <taxon>Asteraceae</taxon>
        <taxon>Asteroideae</taxon>
        <taxon>Anthemideae</taxon>
        <taxon>Anthemidinae</taxon>
        <taxon>Tanacetum</taxon>
    </lineage>
</organism>
<feature type="non-terminal residue" evidence="1">
    <location>
        <position position="127"/>
    </location>
</feature>
<proteinExistence type="predicted"/>
<evidence type="ECO:0000313" key="1">
    <source>
        <dbReference type="EMBL" id="GFC98951.1"/>
    </source>
</evidence>
<reference evidence="1" key="1">
    <citation type="journal article" date="2019" name="Sci. Rep.">
        <title>Draft genome of Tanacetum cinerariifolium, the natural source of mosquito coil.</title>
        <authorList>
            <person name="Yamashiro T."/>
            <person name="Shiraishi A."/>
            <person name="Satake H."/>
            <person name="Nakayama K."/>
        </authorList>
    </citation>
    <scope>NUCLEOTIDE SEQUENCE</scope>
</reference>
<name>A0A699SMC6_TANCI</name>
<comment type="caution">
    <text evidence="1">The sequence shown here is derived from an EMBL/GenBank/DDBJ whole genome shotgun (WGS) entry which is preliminary data.</text>
</comment>
<dbReference type="EMBL" id="BKCJ011175281">
    <property type="protein sequence ID" value="GFC98951.1"/>
    <property type="molecule type" value="Genomic_DNA"/>
</dbReference>
<feature type="non-terminal residue" evidence="1">
    <location>
        <position position="1"/>
    </location>
</feature>
<gene>
    <name evidence="1" type="ORF">Tci_870921</name>
</gene>